<evidence type="ECO:0000256" key="1">
    <source>
        <dbReference type="SAM" id="Phobius"/>
    </source>
</evidence>
<dbReference type="EMBL" id="CAFABA010000088">
    <property type="protein sequence ID" value="CAB4834084.1"/>
    <property type="molecule type" value="Genomic_DNA"/>
</dbReference>
<feature type="transmembrane region" description="Helical" evidence="1">
    <location>
        <begin position="46"/>
        <end position="66"/>
    </location>
</feature>
<evidence type="ECO:0000313" key="2">
    <source>
        <dbReference type="EMBL" id="CAB4765390.1"/>
    </source>
</evidence>
<dbReference type="AlphaFoldDB" id="A0A6J6UZV2"/>
<dbReference type="EMBL" id="CAEZYR010000137">
    <property type="protein sequence ID" value="CAB4765390.1"/>
    <property type="molecule type" value="Genomic_DNA"/>
</dbReference>
<dbReference type="InterPro" id="IPR010406">
    <property type="entry name" value="DUF1003"/>
</dbReference>
<evidence type="ECO:0000313" key="4">
    <source>
        <dbReference type="EMBL" id="CAB5000695.1"/>
    </source>
</evidence>
<organism evidence="2">
    <name type="scientific">freshwater metagenome</name>
    <dbReference type="NCBI Taxonomy" id="449393"/>
    <lineage>
        <taxon>unclassified sequences</taxon>
        <taxon>metagenomes</taxon>
        <taxon>ecological metagenomes</taxon>
    </lineage>
</organism>
<dbReference type="Pfam" id="PF06210">
    <property type="entry name" value="DUF1003"/>
    <property type="match status" value="1"/>
</dbReference>
<keyword evidence="1" id="KW-0812">Transmembrane</keyword>
<evidence type="ECO:0000313" key="3">
    <source>
        <dbReference type="EMBL" id="CAB4834084.1"/>
    </source>
</evidence>
<reference evidence="2" key="1">
    <citation type="submission" date="2020-05" db="EMBL/GenBank/DDBJ databases">
        <authorList>
            <person name="Chiriac C."/>
            <person name="Salcher M."/>
            <person name="Ghai R."/>
            <person name="Kavagutti S V."/>
        </authorList>
    </citation>
    <scope>NUCLEOTIDE SEQUENCE</scope>
</reference>
<sequence>MMPRFAKRRDDLSTPRRGRSFGIHYDTEQFGRFSEAIARFLGTARFLVLQTALVILWIGFNLAWGLNVGNIRDGGWDPYPFILLNLVFSTQAAYAAPLILLAQNRQADRDRAQTERDREISARTQADTEYLARELASVRLTLSDVVTIEELRNVTEKLADALIRLDQRLEMLDVLVPPPDASA</sequence>
<dbReference type="PANTHER" id="PTHR41386:SF1">
    <property type="entry name" value="MEMBRANE PROTEIN"/>
    <property type="match status" value="1"/>
</dbReference>
<name>A0A6J6UZV2_9ZZZZ</name>
<protein>
    <submittedName>
        <fullName evidence="2">Unannotated protein</fullName>
    </submittedName>
</protein>
<feature type="transmembrane region" description="Helical" evidence="1">
    <location>
        <begin position="78"/>
        <end position="101"/>
    </location>
</feature>
<proteinExistence type="predicted"/>
<accession>A0A6J6UZV2</accession>
<keyword evidence="1" id="KW-1133">Transmembrane helix</keyword>
<dbReference type="PANTHER" id="PTHR41386">
    <property type="entry name" value="INTEGRAL MEMBRANE PROTEIN-RELATED"/>
    <property type="match status" value="1"/>
</dbReference>
<gene>
    <name evidence="2" type="ORF">UFOPK2754_02730</name>
    <name evidence="3" type="ORF">UFOPK3139_01971</name>
    <name evidence="4" type="ORF">UFOPK3967_01606</name>
</gene>
<keyword evidence="1" id="KW-0472">Membrane</keyword>
<dbReference type="EMBL" id="CAFBOS010000096">
    <property type="protein sequence ID" value="CAB5000695.1"/>
    <property type="molecule type" value="Genomic_DNA"/>
</dbReference>